<dbReference type="Pfam" id="PF03259">
    <property type="entry name" value="Robl_LC7"/>
    <property type="match status" value="1"/>
</dbReference>
<gene>
    <name evidence="2" type="ORF">EDD29_6339</name>
</gene>
<evidence type="ECO:0000313" key="2">
    <source>
        <dbReference type="EMBL" id="ROO88665.1"/>
    </source>
</evidence>
<comment type="caution">
    <text evidence="2">The sequence shown here is derived from an EMBL/GenBank/DDBJ whole genome shotgun (WGS) entry which is preliminary data.</text>
</comment>
<reference evidence="2 3" key="1">
    <citation type="submission" date="2018-11" db="EMBL/GenBank/DDBJ databases">
        <title>Sequencing the genomes of 1000 actinobacteria strains.</title>
        <authorList>
            <person name="Klenk H.-P."/>
        </authorList>
    </citation>
    <scope>NUCLEOTIDE SEQUENCE [LARGE SCALE GENOMIC DNA]</scope>
    <source>
        <strain evidence="2 3">DSM 44254</strain>
    </source>
</reference>
<dbReference type="Gene3D" id="3.30.450.30">
    <property type="entry name" value="Dynein light chain 2a, cytoplasmic"/>
    <property type="match status" value="1"/>
</dbReference>
<feature type="domain" description="Roadblock/LAMTOR2" evidence="1">
    <location>
        <begin position="7"/>
        <end position="95"/>
    </location>
</feature>
<sequence length="121" mass="12589">MDKEAVLKELTALRADVPGVTETATASVDGMLLVADTDEARPDVLAALAATTLGLGKSTGHETGMGELREVVVRCAGGHIVVYAVGKKALMVVLGDEGLDVARLHVRSRTTVQNLADLVEP</sequence>
<protein>
    <recommendedName>
        <fullName evidence="1">Roadblock/LAMTOR2 domain-containing protein</fullName>
    </recommendedName>
</protein>
<organism evidence="2 3">
    <name type="scientific">Actinocorallia herbida</name>
    <dbReference type="NCBI Taxonomy" id="58109"/>
    <lineage>
        <taxon>Bacteria</taxon>
        <taxon>Bacillati</taxon>
        <taxon>Actinomycetota</taxon>
        <taxon>Actinomycetes</taxon>
        <taxon>Streptosporangiales</taxon>
        <taxon>Thermomonosporaceae</taxon>
        <taxon>Actinocorallia</taxon>
    </lineage>
</organism>
<dbReference type="InterPro" id="IPR004942">
    <property type="entry name" value="Roadblock/LAMTOR2_dom"/>
</dbReference>
<proteinExistence type="predicted"/>
<dbReference type="EMBL" id="RJKE01000001">
    <property type="protein sequence ID" value="ROO88665.1"/>
    <property type="molecule type" value="Genomic_DNA"/>
</dbReference>
<dbReference type="SMART" id="SM00960">
    <property type="entry name" value="Robl_LC7"/>
    <property type="match status" value="1"/>
</dbReference>
<accession>A0A3N1D544</accession>
<dbReference type="RefSeq" id="WP_123667877.1">
    <property type="nucleotide sequence ID" value="NZ_RJKE01000001.1"/>
</dbReference>
<dbReference type="Proteomes" id="UP000272400">
    <property type="component" value="Unassembled WGS sequence"/>
</dbReference>
<dbReference type="SUPFAM" id="SSF103196">
    <property type="entry name" value="Roadblock/LC7 domain"/>
    <property type="match status" value="1"/>
</dbReference>
<evidence type="ECO:0000313" key="3">
    <source>
        <dbReference type="Proteomes" id="UP000272400"/>
    </source>
</evidence>
<evidence type="ECO:0000259" key="1">
    <source>
        <dbReference type="SMART" id="SM00960"/>
    </source>
</evidence>
<name>A0A3N1D544_9ACTN</name>
<dbReference type="AlphaFoldDB" id="A0A3N1D544"/>
<keyword evidence="3" id="KW-1185">Reference proteome</keyword>
<dbReference type="OrthoDB" id="4222880at2"/>